<sequence>MSKYVVVIRSKGPKPAQHGSYLEKRHNTYYATLKVPKGLRGIVGKSNMFLSLQTDSIKVAKIRVMSVVAEWKTLFESLKNNGDLINSAVQLQRLKEVNPYIDVDQLAMDAFTHRVQKDPKSEPVLDVITPQHGQALSVVVGESYPLSVHIPDYEKSLTYVEAKTRDMRVSDLHRFTKVFPTAESATNKAVREWVEQDLIAEKGLSTSTCKRLMTACRGFWSFLKDRKSLTLPHPFDGVVPPQNRVKTAKSIVADKRRQFLIGDYKRLLEAAEERKDANLCNLIRIAAHTGCRIEELCQIKTEQVQDDRLIIEDAKTPSGWREVPLHNRITDLVALLKEKSADGYLISGLSSNNKYKYRADAIGKRFSKLKVKLGYTDHYVFHSFRKSVSDQLEAAGIPENVSARIIGHEISTMTYGLYSSGGVTFETKKDAINKIKWD</sequence>
<dbReference type="InterPro" id="IPR002104">
    <property type="entry name" value="Integrase_catalytic"/>
</dbReference>
<dbReference type="InterPro" id="IPR013762">
    <property type="entry name" value="Integrase-like_cat_sf"/>
</dbReference>
<dbReference type="GO" id="GO:0006310">
    <property type="term" value="P:DNA recombination"/>
    <property type="evidence" value="ECO:0007669"/>
    <property type="project" value="UniProtKB-KW"/>
</dbReference>
<evidence type="ECO:0000256" key="2">
    <source>
        <dbReference type="ARBA" id="ARBA00022908"/>
    </source>
</evidence>
<keyword evidence="3" id="KW-0238">DNA-binding</keyword>
<evidence type="ECO:0000313" key="6">
    <source>
        <dbReference type="EMBL" id="QBX33400.1"/>
    </source>
</evidence>
<evidence type="ECO:0000256" key="3">
    <source>
        <dbReference type="ARBA" id="ARBA00023125"/>
    </source>
</evidence>
<dbReference type="GO" id="GO:0015074">
    <property type="term" value="P:DNA integration"/>
    <property type="evidence" value="ECO:0007669"/>
    <property type="project" value="UniProtKB-KW"/>
</dbReference>
<dbReference type="PANTHER" id="PTHR30349:SF41">
    <property type="entry name" value="INTEGRASE_RECOMBINASE PROTEIN MJ0367-RELATED"/>
    <property type="match status" value="1"/>
</dbReference>
<dbReference type="Pfam" id="PF00589">
    <property type="entry name" value="Phage_integrase"/>
    <property type="match status" value="1"/>
</dbReference>
<organism evidence="6 7">
    <name type="scientific">Paracoccus liaowanqingii</name>
    <dbReference type="NCBI Taxonomy" id="2560053"/>
    <lineage>
        <taxon>Bacteria</taxon>
        <taxon>Pseudomonadati</taxon>
        <taxon>Pseudomonadota</taxon>
        <taxon>Alphaproteobacteria</taxon>
        <taxon>Rhodobacterales</taxon>
        <taxon>Paracoccaceae</taxon>
        <taxon>Paracoccus</taxon>
    </lineage>
</organism>
<dbReference type="RefSeq" id="WP_135311699.1">
    <property type="nucleotide sequence ID" value="NZ_CP038439.1"/>
</dbReference>
<keyword evidence="2" id="KW-0229">DNA integration</keyword>
<evidence type="ECO:0000256" key="1">
    <source>
        <dbReference type="ARBA" id="ARBA00008857"/>
    </source>
</evidence>
<dbReference type="Proteomes" id="UP000296374">
    <property type="component" value="Chromosome"/>
</dbReference>
<reference evidence="7" key="1">
    <citation type="submission" date="2019-03" db="EMBL/GenBank/DDBJ databases">
        <authorList>
            <person name="Li J."/>
        </authorList>
    </citation>
    <scope>NUCLEOTIDE SEQUENCE [LARGE SCALE GENOMIC DNA]</scope>
    <source>
        <strain evidence="7">2251</strain>
    </source>
</reference>
<gene>
    <name evidence="6" type="ORF">E4191_00710</name>
</gene>
<dbReference type="InterPro" id="IPR011010">
    <property type="entry name" value="DNA_brk_join_enz"/>
</dbReference>
<evidence type="ECO:0000256" key="4">
    <source>
        <dbReference type="ARBA" id="ARBA00023172"/>
    </source>
</evidence>
<evidence type="ECO:0000313" key="7">
    <source>
        <dbReference type="Proteomes" id="UP000296374"/>
    </source>
</evidence>
<feature type="domain" description="Tyr recombinase" evidence="5">
    <location>
        <begin position="254"/>
        <end position="433"/>
    </location>
</feature>
<dbReference type="KEGG" id="plia:E4191_00710"/>
<dbReference type="PROSITE" id="PS51898">
    <property type="entry name" value="TYR_RECOMBINASE"/>
    <property type="match status" value="1"/>
</dbReference>
<dbReference type="Pfam" id="PF20172">
    <property type="entry name" value="DUF6538"/>
    <property type="match status" value="1"/>
</dbReference>
<dbReference type="EMBL" id="CP038439">
    <property type="protein sequence ID" value="QBX33400.1"/>
    <property type="molecule type" value="Genomic_DNA"/>
</dbReference>
<proteinExistence type="inferred from homology"/>
<dbReference type="SUPFAM" id="SSF56349">
    <property type="entry name" value="DNA breaking-rejoining enzymes"/>
    <property type="match status" value="1"/>
</dbReference>
<evidence type="ECO:0000259" key="5">
    <source>
        <dbReference type="PROSITE" id="PS51898"/>
    </source>
</evidence>
<comment type="similarity">
    <text evidence="1">Belongs to the 'phage' integrase family.</text>
</comment>
<dbReference type="Gene3D" id="1.10.443.10">
    <property type="entry name" value="Intergrase catalytic core"/>
    <property type="match status" value="1"/>
</dbReference>
<accession>A0A4P7HIF4</accession>
<keyword evidence="4" id="KW-0233">DNA recombination</keyword>
<dbReference type="PANTHER" id="PTHR30349">
    <property type="entry name" value="PHAGE INTEGRASE-RELATED"/>
    <property type="match status" value="1"/>
</dbReference>
<protein>
    <recommendedName>
        <fullName evidence="5">Tyr recombinase domain-containing protein</fullName>
    </recommendedName>
</protein>
<dbReference type="InterPro" id="IPR046668">
    <property type="entry name" value="DUF6538"/>
</dbReference>
<name>A0A4P7HIF4_9RHOB</name>
<dbReference type="AlphaFoldDB" id="A0A4P7HIF4"/>
<dbReference type="GO" id="GO:0003677">
    <property type="term" value="F:DNA binding"/>
    <property type="evidence" value="ECO:0007669"/>
    <property type="project" value="UniProtKB-KW"/>
</dbReference>
<dbReference type="InterPro" id="IPR050090">
    <property type="entry name" value="Tyrosine_recombinase_XerCD"/>
</dbReference>